<name>A0A067M8P2_BOTB1</name>
<gene>
    <name evidence="2" type="ORF">BOTBODRAFT_465294</name>
</gene>
<dbReference type="InParanoid" id="A0A067M8P2"/>
<proteinExistence type="predicted"/>
<evidence type="ECO:0000256" key="1">
    <source>
        <dbReference type="SAM" id="MobiDB-lite"/>
    </source>
</evidence>
<sequence>MPLMPHLPRPIVPALLPYVTRLQASQISGSRSTSLADGNAARFPHGPRTNAPPPTNPSAISLFTPPFFPFVGFGPYAVYPVIPYIISYIPYTYDVHKYMPLYRYSCGPKSPACPFSERTPLLSPAHIGAEIPHWCVCLGRVSGSV</sequence>
<accession>A0A067M8P2</accession>
<dbReference type="AlphaFoldDB" id="A0A067M8P2"/>
<dbReference type="HOGENOM" id="CLU_1786543_0_0_1"/>
<feature type="region of interest" description="Disordered" evidence="1">
    <location>
        <begin position="29"/>
        <end position="55"/>
    </location>
</feature>
<keyword evidence="3" id="KW-1185">Reference proteome</keyword>
<dbReference type="EMBL" id="KL198061">
    <property type="protein sequence ID" value="KDQ11075.1"/>
    <property type="molecule type" value="Genomic_DNA"/>
</dbReference>
<evidence type="ECO:0000313" key="2">
    <source>
        <dbReference type="EMBL" id="KDQ11075.1"/>
    </source>
</evidence>
<organism evidence="2 3">
    <name type="scientific">Botryobasidium botryosum (strain FD-172 SS1)</name>
    <dbReference type="NCBI Taxonomy" id="930990"/>
    <lineage>
        <taxon>Eukaryota</taxon>
        <taxon>Fungi</taxon>
        <taxon>Dikarya</taxon>
        <taxon>Basidiomycota</taxon>
        <taxon>Agaricomycotina</taxon>
        <taxon>Agaricomycetes</taxon>
        <taxon>Cantharellales</taxon>
        <taxon>Botryobasidiaceae</taxon>
        <taxon>Botryobasidium</taxon>
    </lineage>
</organism>
<dbReference type="Proteomes" id="UP000027195">
    <property type="component" value="Unassembled WGS sequence"/>
</dbReference>
<reference evidence="3" key="1">
    <citation type="journal article" date="2014" name="Proc. Natl. Acad. Sci. U.S.A.">
        <title>Extensive sampling of basidiomycete genomes demonstrates inadequacy of the white-rot/brown-rot paradigm for wood decay fungi.</title>
        <authorList>
            <person name="Riley R."/>
            <person name="Salamov A.A."/>
            <person name="Brown D.W."/>
            <person name="Nagy L.G."/>
            <person name="Floudas D."/>
            <person name="Held B.W."/>
            <person name="Levasseur A."/>
            <person name="Lombard V."/>
            <person name="Morin E."/>
            <person name="Otillar R."/>
            <person name="Lindquist E.A."/>
            <person name="Sun H."/>
            <person name="LaButti K.M."/>
            <person name="Schmutz J."/>
            <person name="Jabbour D."/>
            <person name="Luo H."/>
            <person name="Baker S.E."/>
            <person name="Pisabarro A.G."/>
            <person name="Walton J.D."/>
            <person name="Blanchette R.A."/>
            <person name="Henrissat B."/>
            <person name="Martin F."/>
            <person name="Cullen D."/>
            <person name="Hibbett D.S."/>
            <person name="Grigoriev I.V."/>
        </authorList>
    </citation>
    <scope>NUCLEOTIDE SEQUENCE [LARGE SCALE GENOMIC DNA]</scope>
    <source>
        <strain evidence="3">FD-172 SS1</strain>
    </source>
</reference>
<protein>
    <submittedName>
        <fullName evidence="2">Uncharacterized protein</fullName>
    </submittedName>
</protein>
<evidence type="ECO:0000313" key="3">
    <source>
        <dbReference type="Proteomes" id="UP000027195"/>
    </source>
</evidence>